<organism evidence="1 2">
    <name type="scientific">Romanomermis culicivorax</name>
    <name type="common">Nematode worm</name>
    <dbReference type="NCBI Taxonomy" id="13658"/>
    <lineage>
        <taxon>Eukaryota</taxon>
        <taxon>Metazoa</taxon>
        <taxon>Ecdysozoa</taxon>
        <taxon>Nematoda</taxon>
        <taxon>Enoplea</taxon>
        <taxon>Dorylaimia</taxon>
        <taxon>Mermithida</taxon>
        <taxon>Mermithoidea</taxon>
        <taxon>Mermithidae</taxon>
        <taxon>Romanomermis</taxon>
    </lineage>
</organism>
<evidence type="ECO:0000313" key="1">
    <source>
        <dbReference type="Proteomes" id="UP000887565"/>
    </source>
</evidence>
<reference evidence="2" key="1">
    <citation type="submission" date="2022-11" db="UniProtKB">
        <authorList>
            <consortium name="WormBaseParasite"/>
        </authorList>
    </citation>
    <scope>IDENTIFICATION</scope>
</reference>
<accession>A0A915HYF3</accession>
<dbReference type="Proteomes" id="UP000887565">
    <property type="component" value="Unplaced"/>
</dbReference>
<evidence type="ECO:0000313" key="2">
    <source>
        <dbReference type="WBParaSite" id="nRc.2.0.1.t06870-RA"/>
    </source>
</evidence>
<keyword evidence="1" id="KW-1185">Reference proteome</keyword>
<dbReference type="AlphaFoldDB" id="A0A915HYF3"/>
<name>A0A915HYF3_ROMCU</name>
<dbReference type="WBParaSite" id="nRc.2.0.1.t06870-RA">
    <property type="protein sequence ID" value="nRc.2.0.1.t06870-RA"/>
    <property type="gene ID" value="nRc.2.0.1.g06870"/>
</dbReference>
<proteinExistence type="predicted"/>
<sequence length="134" mass="15585">MTSSGFRMSRFGIGLRSAVDPSCGNWIETRYGFHGYVLLFYFLRSPNFYNTKHFPKLQILWNQFTDLECTTKSEISFEILCASNFLQTFWAKIRKIFSPSEQASSINQNSPGVQTGYRMIGQRWRRVARSQFGP</sequence>
<protein>
    <submittedName>
        <fullName evidence="2">Uncharacterized protein</fullName>
    </submittedName>
</protein>